<dbReference type="PANTHER" id="PTHR30213:SF0">
    <property type="entry name" value="UPF0761 MEMBRANE PROTEIN YIHY"/>
    <property type="match status" value="1"/>
</dbReference>
<comment type="subcellular location">
    <subcellularLocation>
        <location evidence="1">Cell membrane</location>
        <topology evidence="1">Multi-pass membrane protein</topology>
    </subcellularLocation>
</comment>
<comment type="caution">
    <text evidence="7">The sequence shown here is derived from an EMBL/GenBank/DDBJ whole genome shotgun (WGS) entry which is preliminary data.</text>
</comment>
<evidence type="ECO:0000256" key="5">
    <source>
        <dbReference type="ARBA" id="ARBA00023136"/>
    </source>
</evidence>
<evidence type="ECO:0000313" key="8">
    <source>
        <dbReference type="Proteomes" id="UP001519296"/>
    </source>
</evidence>
<keyword evidence="3 6" id="KW-0812">Transmembrane</keyword>
<feature type="transmembrane region" description="Helical" evidence="6">
    <location>
        <begin position="245"/>
        <end position="271"/>
    </location>
</feature>
<evidence type="ECO:0000256" key="4">
    <source>
        <dbReference type="ARBA" id="ARBA00022989"/>
    </source>
</evidence>
<name>A0ABS5B2F0_9STRE</name>
<dbReference type="PIRSF" id="PIRSF035875">
    <property type="entry name" value="RNase_BN"/>
    <property type="match status" value="1"/>
</dbReference>
<evidence type="ECO:0000256" key="3">
    <source>
        <dbReference type="ARBA" id="ARBA00022692"/>
    </source>
</evidence>
<evidence type="ECO:0000256" key="6">
    <source>
        <dbReference type="SAM" id="Phobius"/>
    </source>
</evidence>
<dbReference type="Proteomes" id="UP001519296">
    <property type="component" value="Unassembled WGS sequence"/>
</dbReference>
<organism evidence="7 8">
    <name type="scientific">Streptococcus oricebi</name>
    <dbReference type="NCBI Taxonomy" id="1547447"/>
    <lineage>
        <taxon>Bacteria</taxon>
        <taxon>Bacillati</taxon>
        <taxon>Bacillota</taxon>
        <taxon>Bacilli</taxon>
        <taxon>Lactobacillales</taxon>
        <taxon>Streptococcaceae</taxon>
        <taxon>Streptococcus</taxon>
    </lineage>
</organism>
<keyword evidence="4 6" id="KW-1133">Transmembrane helix</keyword>
<dbReference type="InterPro" id="IPR017039">
    <property type="entry name" value="Virul_fac_BrkB"/>
</dbReference>
<protein>
    <submittedName>
        <fullName evidence="7">YihY/virulence factor BrkB family protein</fullName>
    </submittedName>
</protein>
<evidence type="ECO:0000256" key="1">
    <source>
        <dbReference type="ARBA" id="ARBA00004651"/>
    </source>
</evidence>
<dbReference type="PANTHER" id="PTHR30213">
    <property type="entry name" value="INNER MEMBRANE PROTEIN YHJD"/>
    <property type="match status" value="1"/>
</dbReference>
<reference evidence="7 8" key="1">
    <citation type="submission" date="2018-02" db="EMBL/GenBank/DDBJ databases">
        <title>Draft genome sequence of Streptococcus oricebi CCUG 70868T type strain.</title>
        <authorList>
            <person name="Mendez V."/>
            <person name="Salva-Serra F."/>
            <person name="Jaen-Luchoro D."/>
            <person name="Gonzales-Siles L."/>
            <person name="Karlsson R."/>
            <person name="Engstrom-Jakobsson H."/>
            <person name="Busquets A."/>
            <person name="Gomila M."/>
            <person name="Pineiro-Iglesias B."/>
            <person name="Bennasar-Figueras A."/>
            <person name="Seeger M."/>
            <person name="Moore E."/>
        </authorList>
    </citation>
    <scope>NUCLEOTIDE SEQUENCE [LARGE SCALE GENOMIC DNA]</scope>
    <source>
        <strain evidence="7 8">CCUG 70868</strain>
    </source>
</reference>
<feature type="transmembrane region" description="Helical" evidence="6">
    <location>
        <begin position="133"/>
        <end position="155"/>
    </location>
</feature>
<proteinExistence type="predicted"/>
<dbReference type="RefSeq" id="WP_209627471.1">
    <property type="nucleotide sequence ID" value="NZ_PRDG01000002.1"/>
</dbReference>
<feature type="transmembrane region" description="Helical" evidence="6">
    <location>
        <begin position="183"/>
        <end position="200"/>
    </location>
</feature>
<accession>A0ABS5B2F0</accession>
<feature type="transmembrane region" description="Helical" evidence="6">
    <location>
        <begin position="212"/>
        <end position="233"/>
    </location>
</feature>
<feature type="transmembrane region" description="Helical" evidence="6">
    <location>
        <begin position="93"/>
        <end position="112"/>
    </location>
</feature>
<dbReference type="Pfam" id="PF03631">
    <property type="entry name" value="Virul_fac_BrkB"/>
    <property type="match status" value="1"/>
</dbReference>
<keyword evidence="8" id="KW-1185">Reference proteome</keyword>
<dbReference type="EMBL" id="PRDG01000002">
    <property type="protein sequence ID" value="MBP2623010.1"/>
    <property type="molecule type" value="Genomic_DNA"/>
</dbReference>
<feature type="transmembrane region" description="Helical" evidence="6">
    <location>
        <begin position="33"/>
        <end position="55"/>
    </location>
</feature>
<keyword evidence="5 6" id="KW-0472">Membrane</keyword>
<gene>
    <name evidence="7" type="ORF">C4K46_03545</name>
</gene>
<evidence type="ECO:0000313" key="7">
    <source>
        <dbReference type="EMBL" id="MBP2623010.1"/>
    </source>
</evidence>
<sequence>MKYYFEKIKTHPFISAFISLYQSAEIEFTSIALAYYLLISIFPVLMILANLLPYLNLDLTDLLGFLKNILPASFYQPISQIVSDVFSRPSTGLLSLSILSALWTFSKSMTLLQKAFNKAYGAEEGRGFIWGRVLSFIISLALQLVLAFSFFLALFGRSLLQVLHRFWSFNQDFYRFLLEQTEPGLYLSLFLSLVMIYYLLPNVRISKLRYVLPGASLVLILFLSLSNLFAIYVSSFMTRLEDFRLLGSVVILAIMVWFIFISKLLIIGAVLNASYQVSCEKGFESRQNNFIKKWKKTRKK</sequence>
<keyword evidence="2" id="KW-1003">Cell membrane</keyword>
<evidence type="ECO:0000256" key="2">
    <source>
        <dbReference type="ARBA" id="ARBA00022475"/>
    </source>
</evidence>